<keyword evidence="4" id="KW-1185">Reference proteome</keyword>
<feature type="domain" description="Ribonucleotide reductase large subunit C-terminal" evidence="2">
    <location>
        <begin position="1"/>
        <end position="58"/>
    </location>
</feature>
<evidence type="ECO:0000313" key="4">
    <source>
        <dbReference type="Proteomes" id="UP001341840"/>
    </source>
</evidence>
<dbReference type="Proteomes" id="UP001341840">
    <property type="component" value="Unassembled WGS sequence"/>
</dbReference>
<evidence type="ECO:0000259" key="2">
    <source>
        <dbReference type="Pfam" id="PF02867"/>
    </source>
</evidence>
<dbReference type="Gene3D" id="3.20.70.20">
    <property type="match status" value="2"/>
</dbReference>
<gene>
    <name evidence="3" type="ORF">PIB30_102866</name>
</gene>
<feature type="domain" description="Ribonucleotide reductase large subunit C-terminal" evidence="2">
    <location>
        <begin position="66"/>
        <end position="190"/>
    </location>
</feature>
<comment type="similarity">
    <text evidence="1">Belongs to the ribonucleoside diphosphate reductase large chain family.</text>
</comment>
<reference evidence="3 4" key="1">
    <citation type="journal article" date="2023" name="Plants (Basel)">
        <title>Bridging the Gap: Combining Genomics and Transcriptomics Approaches to Understand Stylosanthes scabra, an Orphan Legume from the Brazilian Caatinga.</title>
        <authorList>
            <person name="Ferreira-Neto J.R.C."/>
            <person name="da Silva M.D."/>
            <person name="Binneck E."/>
            <person name="de Melo N.F."/>
            <person name="da Silva R.H."/>
            <person name="de Melo A.L.T.M."/>
            <person name="Pandolfi V."/>
            <person name="Bustamante F.O."/>
            <person name="Brasileiro-Vidal A.C."/>
            <person name="Benko-Iseppon A.M."/>
        </authorList>
    </citation>
    <scope>NUCLEOTIDE SEQUENCE [LARGE SCALE GENOMIC DNA]</scope>
    <source>
        <tissue evidence="3">Leaves</tissue>
    </source>
</reference>
<dbReference type="InterPro" id="IPR039718">
    <property type="entry name" value="Rrm1"/>
</dbReference>
<dbReference type="PRINTS" id="PR01183">
    <property type="entry name" value="RIBORDTASEM1"/>
</dbReference>
<sequence>EEHRARDLFYALWVPDLFMERIRINGEWSLFCPNEAPALKDCWGEEFEKLYQQYESEIETETPYMLYKVTALITQTLNKVIDVNYYPVKNAKRSNLQHRPIGIGVQGLADTFNMLGMAFDSIEAQQLNKDIFETIYYHALKASSDLATKEGPYETYSGSPISKGILQPDMWAVTPSNLWDWHAHREMISKN</sequence>
<dbReference type="EMBL" id="JASCZI010275101">
    <property type="protein sequence ID" value="MED6226353.1"/>
    <property type="molecule type" value="Genomic_DNA"/>
</dbReference>
<dbReference type="Pfam" id="PF02867">
    <property type="entry name" value="Ribonuc_red_lgC"/>
    <property type="match status" value="2"/>
</dbReference>
<organism evidence="3 4">
    <name type="scientific">Stylosanthes scabra</name>
    <dbReference type="NCBI Taxonomy" id="79078"/>
    <lineage>
        <taxon>Eukaryota</taxon>
        <taxon>Viridiplantae</taxon>
        <taxon>Streptophyta</taxon>
        <taxon>Embryophyta</taxon>
        <taxon>Tracheophyta</taxon>
        <taxon>Spermatophyta</taxon>
        <taxon>Magnoliopsida</taxon>
        <taxon>eudicotyledons</taxon>
        <taxon>Gunneridae</taxon>
        <taxon>Pentapetalae</taxon>
        <taxon>rosids</taxon>
        <taxon>fabids</taxon>
        <taxon>Fabales</taxon>
        <taxon>Fabaceae</taxon>
        <taxon>Papilionoideae</taxon>
        <taxon>50 kb inversion clade</taxon>
        <taxon>dalbergioids sensu lato</taxon>
        <taxon>Dalbergieae</taxon>
        <taxon>Pterocarpus clade</taxon>
        <taxon>Stylosanthes</taxon>
    </lineage>
</organism>
<dbReference type="InterPro" id="IPR000788">
    <property type="entry name" value="RNR_lg_C"/>
</dbReference>
<dbReference type="PANTHER" id="PTHR11573">
    <property type="entry name" value="RIBONUCLEOSIDE-DIPHOSPHATE REDUCTASE LARGE CHAIN"/>
    <property type="match status" value="1"/>
</dbReference>
<comment type="caution">
    <text evidence="3">The sequence shown here is derived from an EMBL/GenBank/DDBJ whole genome shotgun (WGS) entry which is preliminary data.</text>
</comment>
<name>A0ABU6ZWD5_9FABA</name>
<feature type="non-terminal residue" evidence="3">
    <location>
        <position position="191"/>
    </location>
</feature>
<proteinExistence type="inferred from homology"/>
<dbReference type="PANTHER" id="PTHR11573:SF6">
    <property type="entry name" value="RIBONUCLEOSIDE-DIPHOSPHATE REDUCTASE LARGE SUBUNIT"/>
    <property type="match status" value="1"/>
</dbReference>
<protein>
    <recommendedName>
        <fullName evidence="2">Ribonucleotide reductase large subunit C-terminal domain-containing protein</fullName>
    </recommendedName>
</protein>
<evidence type="ECO:0000256" key="1">
    <source>
        <dbReference type="ARBA" id="ARBA00010406"/>
    </source>
</evidence>
<feature type="non-terminal residue" evidence="3">
    <location>
        <position position="1"/>
    </location>
</feature>
<accession>A0ABU6ZWD5</accession>
<evidence type="ECO:0000313" key="3">
    <source>
        <dbReference type="EMBL" id="MED6226353.1"/>
    </source>
</evidence>
<dbReference type="SUPFAM" id="SSF51998">
    <property type="entry name" value="PFL-like glycyl radical enzymes"/>
    <property type="match status" value="1"/>
</dbReference>